<dbReference type="Pfam" id="PF09413">
    <property type="entry name" value="DUF2007"/>
    <property type="match status" value="1"/>
</dbReference>
<evidence type="ECO:0000313" key="4">
    <source>
        <dbReference type="Proteomes" id="UP000193804"/>
    </source>
</evidence>
<evidence type="ECO:0000259" key="2">
    <source>
        <dbReference type="Pfam" id="PF09413"/>
    </source>
</evidence>
<keyword evidence="1" id="KW-1133">Transmembrane helix</keyword>
<evidence type="ECO:0000313" key="3">
    <source>
        <dbReference type="EMBL" id="SMG48183.1"/>
    </source>
</evidence>
<dbReference type="Gene3D" id="1.25.40.10">
    <property type="entry name" value="Tetratricopeptide repeat domain"/>
    <property type="match status" value="1"/>
</dbReference>
<evidence type="ECO:0000256" key="1">
    <source>
        <dbReference type="SAM" id="Phobius"/>
    </source>
</evidence>
<dbReference type="SUPFAM" id="SSF48452">
    <property type="entry name" value="TPR-like"/>
    <property type="match status" value="1"/>
</dbReference>
<dbReference type="InterPro" id="IPR018551">
    <property type="entry name" value="DUF2007"/>
</dbReference>
<dbReference type="InterPro" id="IPR011990">
    <property type="entry name" value="TPR-like_helical_dom_sf"/>
</dbReference>
<dbReference type="AlphaFoldDB" id="A0A1X7L450"/>
<accession>A0A1X7L450</accession>
<feature type="domain" description="DUF2007" evidence="2">
    <location>
        <begin position="34"/>
        <end position="100"/>
    </location>
</feature>
<dbReference type="OrthoDB" id="8480302at2"/>
<reference evidence="4" key="1">
    <citation type="submission" date="2017-04" db="EMBL/GenBank/DDBJ databases">
        <authorList>
            <person name="Varghese N."/>
            <person name="Submissions S."/>
        </authorList>
    </citation>
    <scope>NUCLEOTIDE SEQUENCE [LARGE SCALE GENOMIC DNA]</scope>
    <source>
        <strain evidence="4">DSM 4125</strain>
    </source>
</reference>
<organism evidence="3 4">
    <name type="scientific">Marivirga sericea</name>
    <dbReference type="NCBI Taxonomy" id="1028"/>
    <lineage>
        <taxon>Bacteria</taxon>
        <taxon>Pseudomonadati</taxon>
        <taxon>Bacteroidota</taxon>
        <taxon>Cytophagia</taxon>
        <taxon>Cytophagales</taxon>
        <taxon>Marivirgaceae</taxon>
        <taxon>Marivirga</taxon>
    </lineage>
</organism>
<dbReference type="STRING" id="1028.SAMN05661096_03434"/>
<feature type="transmembrane region" description="Helical" evidence="1">
    <location>
        <begin position="135"/>
        <end position="157"/>
    </location>
</feature>
<gene>
    <name evidence="3" type="ORF">SAMN05661096_03434</name>
</gene>
<keyword evidence="1" id="KW-0472">Membrane</keyword>
<feature type="transmembrane region" description="Helical" evidence="1">
    <location>
        <begin position="6"/>
        <end position="24"/>
    </location>
</feature>
<protein>
    <submittedName>
        <fullName evidence="3">Putative signal transducing protein</fullName>
    </submittedName>
</protein>
<proteinExistence type="predicted"/>
<dbReference type="Proteomes" id="UP000193804">
    <property type="component" value="Unassembled WGS sequence"/>
</dbReference>
<name>A0A1X7L450_9BACT</name>
<dbReference type="EMBL" id="FXAW01000008">
    <property type="protein sequence ID" value="SMG48183.1"/>
    <property type="molecule type" value="Genomic_DNA"/>
</dbReference>
<keyword evidence="4" id="KW-1185">Reference proteome</keyword>
<keyword evidence="1" id="KW-0812">Transmembrane</keyword>
<sequence>MLKTFLKLNSIFTSSVSIVLFTLLSDSFFMDQFITIATFQYPHEAHIIQSKLEAADIKVFLKDELTVQSHNFLSNAVGGIKLQVRAADVPLAVALLREMGVNVEPQEESGGYYNWIDAKTNKIPILKHWAVELRAIFIIAFILISIVVIGGIIISIAQAPTEAEKQQMAQQREEERMEHLLYDYHYPKVDSLLESNPQQAINYSKRLLRTDYPKNAQLYSDIGYGYIALDSFDLAIRYMKASKSYGYSREDRSSAIAYCHIQLKEYEEAIELYKERASSNYKAYLAVSDVYLLQKDYKNAAKYLTTYLEKREDAYLLAYTEKDFQLLKLKRDSIKSLIKE</sequence>